<name>X1PU17_9ZZZZ</name>
<dbReference type="AlphaFoldDB" id="X1PU17"/>
<accession>X1PU17</accession>
<comment type="caution">
    <text evidence="1">The sequence shown here is derived from an EMBL/GenBank/DDBJ whole genome shotgun (WGS) entry which is preliminary data.</text>
</comment>
<evidence type="ECO:0000313" key="1">
    <source>
        <dbReference type="EMBL" id="GAI45991.1"/>
    </source>
</evidence>
<reference evidence="1" key="1">
    <citation type="journal article" date="2014" name="Front. Microbiol.">
        <title>High frequency of phylogenetically diverse reductive dehalogenase-homologous genes in deep subseafloor sedimentary metagenomes.</title>
        <authorList>
            <person name="Kawai M."/>
            <person name="Futagami T."/>
            <person name="Toyoda A."/>
            <person name="Takaki Y."/>
            <person name="Nishi S."/>
            <person name="Hori S."/>
            <person name="Arai W."/>
            <person name="Tsubouchi T."/>
            <person name="Morono Y."/>
            <person name="Uchiyama I."/>
            <person name="Ito T."/>
            <person name="Fujiyama A."/>
            <person name="Inagaki F."/>
            <person name="Takami H."/>
        </authorList>
    </citation>
    <scope>NUCLEOTIDE SEQUENCE</scope>
    <source>
        <strain evidence="1">Expedition CK06-06</strain>
    </source>
</reference>
<feature type="non-terminal residue" evidence="1">
    <location>
        <position position="109"/>
    </location>
</feature>
<dbReference type="EMBL" id="BARV01026978">
    <property type="protein sequence ID" value="GAI45991.1"/>
    <property type="molecule type" value="Genomic_DNA"/>
</dbReference>
<gene>
    <name evidence="1" type="ORF">S06H3_43483</name>
</gene>
<protein>
    <submittedName>
        <fullName evidence="1">Uncharacterized protein</fullName>
    </submittedName>
</protein>
<organism evidence="1">
    <name type="scientific">marine sediment metagenome</name>
    <dbReference type="NCBI Taxonomy" id="412755"/>
    <lineage>
        <taxon>unclassified sequences</taxon>
        <taxon>metagenomes</taxon>
        <taxon>ecological metagenomes</taxon>
    </lineage>
</organism>
<sequence length="109" mass="12698">MNKRYYVKKGPSYRERLRCPLCGKLSSIGYFSQDHVFGIYRYVYAGRGKISVDKIDKGSTFTQFLTDSIVTRLLDLLKRFTGQRYYSQEDLDSILCNQRRLSAEDTLSS</sequence>
<proteinExistence type="predicted"/>